<dbReference type="SUPFAM" id="SSF51735">
    <property type="entry name" value="NAD(P)-binding Rossmann-fold domains"/>
    <property type="match status" value="1"/>
</dbReference>
<reference evidence="5 6" key="1">
    <citation type="journal article" date="2018" name="IMA Fungus">
        <title>IMA Genome-F 10: Nine draft genome sequences of Claviceps purpurea s.lat., including C. arundinis, C. humidiphila, and C. cf. spartinae, pseudomolecules for the pitch canker pathogen Fusarium circinatum, draft genome of Davidsoniella eucalypti, Grosmannia galeiformis, Quambalaria eucalypti, and Teratosphaeria destructans.</title>
        <authorList>
            <person name="Wingfield B.D."/>
            <person name="Liu M."/>
            <person name="Nguyen H.D."/>
            <person name="Lane F.A."/>
            <person name="Morgan S.W."/>
            <person name="De Vos L."/>
            <person name="Wilken P.M."/>
            <person name="Duong T.A."/>
            <person name="Aylward J."/>
            <person name="Coetzee M.P."/>
            <person name="Dadej K."/>
            <person name="De Beer Z.W."/>
            <person name="Findlay W."/>
            <person name="Havenga M."/>
            <person name="Kolarik M."/>
            <person name="Menzies J.G."/>
            <person name="Naidoo K."/>
            <person name="Pochopski O."/>
            <person name="Shoukouhi P."/>
            <person name="Santana Q.C."/>
            <person name="Seifert K.A."/>
            <person name="Soal N."/>
            <person name="Steenkamp E.T."/>
            <person name="Tatham C.T."/>
            <person name="van der Nest M.A."/>
            <person name="Wingfield M.J."/>
        </authorList>
    </citation>
    <scope>NUCLEOTIDE SEQUENCE [LARGE SCALE GENOMIC DNA]</scope>
    <source>
        <strain evidence="5">CMW44962</strain>
    </source>
</reference>
<protein>
    <submittedName>
        <fullName evidence="5">Acetyl CoA synthetase-like protein</fullName>
    </submittedName>
</protein>
<accession>A0A9W7SVA4</accession>
<dbReference type="PANTHER" id="PTHR43439:SF2">
    <property type="entry name" value="ENZYME, PUTATIVE (JCVI)-RELATED"/>
    <property type="match status" value="1"/>
</dbReference>
<feature type="domain" description="Carrier" evidence="4">
    <location>
        <begin position="571"/>
        <end position="651"/>
    </location>
</feature>
<dbReference type="Gene3D" id="1.10.1200.10">
    <property type="entry name" value="ACP-like"/>
    <property type="match status" value="1"/>
</dbReference>
<sequence length="1073" mass="117869">MSVTATITNHGSTESRVPLPGRINHAAYPPVERFDTVDGLLQSHARDSEQKPLICYPISGASDFEERTAADLDRYTDAATKFYIDHGLEPVDPSRASAPAIALLSPSSFEVILTIFALNRLGYAILFLSTRLTAEALARLMDIASAHKIIRSDTFSKTVSEISDIQTTCQAVPVLRRQDWHNILPSSPYHQDPDTRKAQGKRIAWILHSSGSTGFPKPIFLTNHQCLANFRKSFGLRGFCASPLFHSGGLMELFRGFYTRATYYVGNHSLPVTSRNLLAAMQVAKPKLVCAVPYVLKLLAEKDEGIKALAAADIVLFNGSGCPDDLGDRLVANGVNLVANYGATETGQLMTSFRSPGDTEWAYMRLWPPVADHVLMDEISPGVFEAVALDGLPSKGPSNSNPPYSAKNPANSFRTADLFSRHPDPKKSNYYKYLSRLDDRITLVMGEKVLPLPMEGRIRQEDIVREAVVFGYQQAVPGVLIFRPPEHGRDLTDEAYVDAVWPAIEAANSKAESFAHILRDLVVVKGPDVDYPKTDKGTFIRAQVYQQFDADIKASYEKLDAATQNDTKLALSVQELEEWLLARFQEDLKVPLPDTETDIFSAGVDSLQSTRIWSVIKRNLDLGVRDSALSQNIVFEKGTVAALAQHLYQLRTGVKSDAAADELDVMHKLIEKYSHFPVHSPSLPAGQSAGDVVLVTGGTGNLGAFIIAELCRRRQVSEVWALVRAPDQAAALTKQTDALASRNITLSAHQISKLHAVPTDLSQPDLGLPQEVLDHLLTTLTAVIHSAWAVNFNLGVRSFEQHHIRGTHNLLTLCLHSRLPSAPEFYFCSSVSTASGTPKPASIPESTIQDLNHAQATGYGRSKLVAEHITRHAMRQTGLHARILRIGQLSGDRGAAYWNDTEAIALMIRSVLITGSLPALRERPSWLPVDDCAGAVVDIAVTGGSQDSEEAGEAELVYHLVNPQTFSWSQDLIPAVRKVPGIPDFEVVGPEEWLKRLEKSEQDPVKNPSVKLLDFWRTKYGGVQASDAETTGLVFETTRTVRACPRLGEVRDPVSEALVGRYVEVWLRKWAAA</sequence>
<dbReference type="InterPro" id="IPR000873">
    <property type="entry name" value="AMP-dep_synth/lig_dom"/>
</dbReference>
<keyword evidence="1" id="KW-0596">Phosphopantetheine</keyword>
<evidence type="ECO:0000256" key="1">
    <source>
        <dbReference type="ARBA" id="ARBA00022450"/>
    </source>
</evidence>
<evidence type="ECO:0000256" key="2">
    <source>
        <dbReference type="ARBA" id="ARBA00022553"/>
    </source>
</evidence>
<dbReference type="Gene3D" id="3.40.50.12780">
    <property type="entry name" value="N-terminal domain of ligase-like"/>
    <property type="match status" value="1"/>
</dbReference>
<evidence type="ECO:0000256" key="3">
    <source>
        <dbReference type="SAM" id="MobiDB-lite"/>
    </source>
</evidence>
<dbReference type="EMBL" id="RIBY02001112">
    <property type="protein sequence ID" value="KAH9832694.1"/>
    <property type="molecule type" value="Genomic_DNA"/>
</dbReference>
<dbReference type="InterPro" id="IPR051414">
    <property type="entry name" value="Adenylate-forming_Reductase"/>
</dbReference>
<dbReference type="InterPro" id="IPR009081">
    <property type="entry name" value="PP-bd_ACP"/>
</dbReference>
<keyword evidence="2" id="KW-0597">Phosphoprotein</keyword>
<dbReference type="Proteomes" id="UP001138500">
    <property type="component" value="Unassembled WGS sequence"/>
</dbReference>
<dbReference type="Pfam" id="PF07993">
    <property type="entry name" value="NAD_binding_4"/>
    <property type="match status" value="1"/>
</dbReference>
<dbReference type="SUPFAM" id="SSF47336">
    <property type="entry name" value="ACP-like"/>
    <property type="match status" value="1"/>
</dbReference>
<dbReference type="PROSITE" id="PS50075">
    <property type="entry name" value="CARRIER"/>
    <property type="match status" value="1"/>
</dbReference>
<organism evidence="5 6">
    <name type="scientific">Teratosphaeria destructans</name>
    <dbReference type="NCBI Taxonomy" id="418781"/>
    <lineage>
        <taxon>Eukaryota</taxon>
        <taxon>Fungi</taxon>
        <taxon>Dikarya</taxon>
        <taxon>Ascomycota</taxon>
        <taxon>Pezizomycotina</taxon>
        <taxon>Dothideomycetes</taxon>
        <taxon>Dothideomycetidae</taxon>
        <taxon>Mycosphaerellales</taxon>
        <taxon>Teratosphaeriaceae</taxon>
        <taxon>Teratosphaeria</taxon>
    </lineage>
</organism>
<name>A0A9W7SVA4_9PEZI</name>
<evidence type="ECO:0000259" key="4">
    <source>
        <dbReference type="PROSITE" id="PS50075"/>
    </source>
</evidence>
<dbReference type="InterPro" id="IPR042099">
    <property type="entry name" value="ANL_N_sf"/>
</dbReference>
<dbReference type="InterPro" id="IPR036291">
    <property type="entry name" value="NAD(P)-bd_dom_sf"/>
</dbReference>
<dbReference type="PROSITE" id="PS00455">
    <property type="entry name" value="AMP_BINDING"/>
    <property type="match status" value="1"/>
</dbReference>
<dbReference type="AlphaFoldDB" id="A0A9W7SVA4"/>
<dbReference type="InterPro" id="IPR013120">
    <property type="entry name" value="FAR_NAD-bd"/>
</dbReference>
<feature type="compositionally biased region" description="Polar residues" evidence="3">
    <location>
        <begin position="1"/>
        <end position="15"/>
    </location>
</feature>
<comment type="caution">
    <text evidence="5">The sequence shown here is derived from an EMBL/GenBank/DDBJ whole genome shotgun (WGS) entry which is preliminary data.</text>
</comment>
<evidence type="ECO:0000313" key="5">
    <source>
        <dbReference type="EMBL" id="KAH9832694.1"/>
    </source>
</evidence>
<dbReference type="InterPro" id="IPR020845">
    <property type="entry name" value="AMP-binding_CS"/>
</dbReference>
<dbReference type="Pfam" id="PF00550">
    <property type="entry name" value="PP-binding"/>
    <property type="match status" value="1"/>
</dbReference>
<dbReference type="SUPFAM" id="SSF56801">
    <property type="entry name" value="Acetyl-CoA synthetase-like"/>
    <property type="match status" value="1"/>
</dbReference>
<dbReference type="InterPro" id="IPR036736">
    <property type="entry name" value="ACP-like_sf"/>
</dbReference>
<dbReference type="OrthoDB" id="429813at2759"/>
<proteinExistence type="predicted"/>
<dbReference type="Gene3D" id="3.40.50.720">
    <property type="entry name" value="NAD(P)-binding Rossmann-like Domain"/>
    <property type="match status" value="1"/>
</dbReference>
<dbReference type="Pfam" id="PF23562">
    <property type="entry name" value="AMP-binding_C_3"/>
    <property type="match status" value="1"/>
</dbReference>
<reference evidence="5 6" key="2">
    <citation type="journal article" date="2021" name="Curr. Genet.">
        <title>Genetic response to nitrogen starvation in the aggressive Eucalyptus foliar pathogen Teratosphaeria destructans.</title>
        <authorList>
            <person name="Havenga M."/>
            <person name="Wingfield B.D."/>
            <person name="Wingfield M.J."/>
            <person name="Dreyer L.L."/>
            <person name="Roets F."/>
            <person name="Aylward J."/>
        </authorList>
    </citation>
    <scope>NUCLEOTIDE SEQUENCE [LARGE SCALE GENOMIC DNA]</scope>
    <source>
        <strain evidence="5">CMW44962</strain>
    </source>
</reference>
<feature type="region of interest" description="Disordered" evidence="3">
    <location>
        <begin position="1"/>
        <end position="22"/>
    </location>
</feature>
<dbReference type="Pfam" id="PF00501">
    <property type="entry name" value="AMP-binding"/>
    <property type="match status" value="1"/>
</dbReference>
<keyword evidence="6" id="KW-1185">Reference proteome</keyword>
<gene>
    <name evidence="5" type="ORF">Tdes44962_MAKER00173</name>
</gene>
<evidence type="ECO:0000313" key="6">
    <source>
        <dbReference type="Proteomes" id="UP001138500"/>
    </source>
</evidence>
<dbReference type="PANTHER" id="PTHR43439">
    <property type="entry name" value="PHENYLACETATE-COENZYME A LIGASE"/>
    <property type="match status" value="1"/>
</dbReference>